<keyword evidence="2" id="KW-0646">Protease inhibitor</keyword>
<evidence type="ECO:0000313" key="7">
    <source>
        <dbReference type="EMBL" id="KAK5650727.1"/>
    </source>
</evidence>
<name>A0AAN7VL85_9COLE</name>
<feature type="chain" id="PRO_5042935796" description="Serpin domain-containing protein" evidence="5">
    <location>
        <begin position="17"/>
        <end position="382"/>
    </location>
</feature>
<reference evidence="7 8" key="1">
    <citation type="journal article" date="2024" name="Insects">
        <title>An Improved Chromosome-Level Genome Assembly of the Firefly Pyrocoelia pectoralis.</title>
        <authorList>
            <person name="Fu X."/>
            <person name="Meyer-Rochow V.B."/>
            <person name="Ballantyne L."/>
            <person name="Zhu X."/>
        </authorList>
    </citation>
    <scope>NUCLEOTIDE SEQUENCE [LARGE SCALE GENOMIC DNA]</scope>
    <source>
        <strain evidence="7">XCY_ONT2</strain>
    </source>
</reference>
<accession>A0AAN7VL85</accession>
<dbReference type="SUPFAM" id="SSF56574">
    <property type="entry name" value="Serpins"/>
    <property type="match status" value="1"/>
</dbReference>
<keyword evidence="8" id="KW-1185">Reference proteome</keyword>
<dbReference type="PANTHER" id="PTHR11461">
    <property type="entry name" value="SERINE PROTEASE INHIBITOR, SERPIN"/>
    <property type="match status" value="1"/>
</dbReference>
<dbReference type="InterPro" id="IPR042178">
    <property type="entry name" value="Serpin_sf_1"/>
</dbReference>
<evidence type="ECO:0000259" key="6">
    <source>
        <dbReference type="SMART" id="SM00093"/>
    </source>
</evidence>
<evidence type="ECO:0000256" key="2">
    <source>
        <dbReference type="ARBA" id="ARBA00022690"/>
    </source>
</evidence>
<feature type="signal peptide" evidence="5">
    <location>
        <begin position="1"/>
        <end position="16"/>
    </location>
</feature>
<evidence type="ECO:0000313" key="8">
    <source>
        <dbReference type="Proteomes" id="UP001329430"/>
    </source>
</evidence>
<proteinExistence type="inferred from homology"/>
<dbReference type="PANTHER" id="PTHR11461:SF211">
    <property type="entry name" value="GH10112P-RELATED"/>
    <property type="match status" value="1"/>
</dbReference>
<dbReference type="InterPro" id="IPR036186">
    <property type="entry name" value="Serpin_sf"/>
</dbReference>
<evidence type="ECO:0000256" key="3">
    <source>
        <dbReference type="ARBA" id="ARBA00022900"/>
    </source>
</evidence>
<dbReference type="Pfam" id="PF00079">
    <property type="entry name" value="Serpin"/>
    <property type="match status" value="1"/>
</dbReference>
<dbReference type="GO" id="GO:0004867">
    <property type="term" value="F:serine-type endopeptidase inhibitor activity"/>
    <property type="evidence" value="ECO:0007669"/>
    <property type="project" value="UniProtKB-KW"/>
</dbReference>
<dbReference type="EMBL" id="JAVRBK010000001">
    <property type="protein sequence ID" value="KAK5650727.1"/>
    <property type="molecule type" value="Genomic_DNA"/>
</dbReference>
<evidence type="ECO:0000256" key="5">
    <source>
        <dbReference type="SAM" id="SignalP"/>
    </source>
</evidence>
<dbReference type="SMART" id="SM00093">
    <property type="entry name" value="SERPIN"/>
    <property type="match status" value="1"/>
</dbReference>
<feature type="domain" description="Serpin" evidence="6">
    <location>
        <begin position="28"/>
        <end position="379"/>
    </location>
</feature>
<evidence type="ECO:0000256" key="4">
    <source>
        <dbReference type="RuleBase" id="RU000411"/>
    </source>
</evidence>
<dbReference type="AlphaFoldDB" id="A0AAN7VL85"/>
<keyword evidence="3" id="KW-0722">Serine protease inhibitor</keyword>
<dbReference type="GO" id="GO:0005615">
    <property type="term" value="C:extracellular space"/>
    <property type="evidence" value="ECO:0007669"/>
    <property type="project" value="InterPro"/>
</dbReference>
<evidence type="ECO:0000256" key="1">
    <source>
        <dbReference type="ARBA" id="ARBA00009500"/>
    </source>
</evidence>
<sequence length="382" mass="43308">MKILLPVLILFSSSSAEEFLLSNLNFSADVYKEQLKAARDNFLVCPFSAEIVLSLASLGARGNTAEELTKGLRLPNDNAKIRNIFQTLSVNFEEERPYQLRSANKIYIAEGLTINKDYQAIAVDSFKADVENINFNDSEKAAETINEWIELKTNNKIRELVNKDSFSESTAFVLVNAMYFNGLWLHEFGKTFGLKIPFYVTKAETVDVEVFGGRNKFNHYYNDKLNAAFLELPFVGNDIAMTFVLPKEKDGLKRLEMNIAEIFAKQPYLVTDIEVHLPKFKMESRVDFKSILKSLGVHDAFTSVADFKGISDTNVRITEILQKTFIEVNERGATAAAATESTAEFLSVPKETFIADHPFLFFLKHDKYGILFVGRYINPYNL</sequence>
<dbReference type="Gene3D" id="3.30.497.10">
    <property type="entry name" value="Antithrombin, subunit I, domain 2"/>
    <property type="match status" value="1"/>
</dbReference>
<protein>
    <recommendedName>
        <fullName evidence="6">Serpin domain-containing protein</fullName>
    </recommendedName>
</protein>
<dbReference type="InterPro" id="IPR023796">
    <property type="entry name" value="Serpin_dom"/>
</dbReference>
<dbReference type="Gene3D" id="2.30.39.10">
    <property type="entry name" value="Alpha-1-antitrypsin, domain 1"/>
    <property type="match status" value="1"/>
</dbReference>
<dbReference type="Proteomes" id="UP001329430">
    <property type="component" value="Chromosome 1"/>
</dbReference>
<keyword evidence="5" id="KW-0732">Signal</keyword>
<comment type="caution">
    <text evidence="7">The sequence shown here is derived from an EMBL/GenBank/DDBJ whole genome shotgun (WGS) entry which is preliminary data.</text>
</comment>
<dbReference type="InterPro" id="IPR023795">
    <property type="entry name" value="Serpin_CS"/>
</dbReference>
<comment type="similarity">
    <text evidence="1 4">Belongs to the serpin family.</text>
</comment>
<organism evidence="7 8">
    <name type="scientific">Pyrocoelia pectoralis</name>
    <dbReference type="NCBI Taxonomy" id="417401"/>
    <lineage>
        <taxon>Eukaryota</taxon>
        <taxon>Metazoa</taxon>
        <taxon>Ecdysozoa</taxon>
        <taxon>Arthropoda</taxon>
        <taxon>Hexapoda</taxon>
        <taxon>Insecta</taxon>
        <taxon>Pterygota</taxon>
        <taxon>Neoptera</taxon>
        <taxon>Endopterygota</taxon>
        <taxon>Coleoptera</taxon>
        <taxon>Polyphaga</taxon>
        <taxon>Elateriformia</taxon>
        <taxon>Elateroidea</taxon>
        <taxon>Lampyridae</taxon>
        <taxon>Lampyrinae</taxon>
        <taxon>Pyrocoelia</taxon>
    </lineage>
</organism>
<dbReference type="PROSITE" id="PS00284">
    <property type="entry name" value="SERPIN"/>
    <property type="match status" value="1"/>
</dbReference>
<dbReference type="InterPro" id="IPR000215">
    <property type="entry name" value="Serpin_fam"/>
</dbReference>
<dbReference type="InterPro" id="IPR042185">
    <property type="entry name" value="Serpin_sf_2"/>
</dbReference>
<gene>
    <name evidence="7" type="ORF">RI129_001756</name>
</gene>